<dbReference type="Proteomes" id="UP000190797">
    <property type="component" value="Chromosome"/>
</dbReference>
<dbReference type="Gene3D" id="3.40.50.720">
    <property type="entry name" value="NAD(P)-binding Rossmann-like Domain"/>
    <property type="match status" value="1"/>
</dbReference>
<evidence type="ECO:0000256" key="1">
    <source>
        <dbReference type="ARBA" id="ARBA00006484"/>
    </source>
</evidence>
<dbReference type="PRINTS" id="PR00081">
    <property type="entry name" value="GDHRDH"/>
</dbReference>
<dbReference type="PRINTS" id="PR00080">
    <property type="entry name" value="SDRFAMILY"/>
</dbReference>
<dbReference type="AlphaFoldDB" id="A0A1U9ZZN3"/>
<keyword evidence="2" id="KW-0560">Oxidoreductase</keyword>
<dbReference type="PANTHER" id="PTHR42879:SF6">
    <property type="entry name" value="NADPH-DEPENDENT REDUCTASE BACG"/>
    <property type="match status" value="1"/>
</dbReference>
<accession>A0A1U9ZZN3</accession>
<dbReference type="GO" id="GO:0016491">
    <property type="term" value="F:oxidoreductase activity"/>
    <property type="evidence" value="ECO:0007669"/>
    <property type="project" value="UniProtKB-KW"/>
</dbReference>
<evidence type="ECO:0000313" key="4">
    <source>
        <dbReference type="Proteomes" id="UP000190797"/>
    </source>
</evidence>
<dbReference type="KEGG" id="noa:BKM31_19695"/>
<evidence type="ECO:0000256" key="2">
    <source>
        <dbReference type="ARBA" id="ARBA00023002"/>
    </source>
</evidence>
<dbReference type="FunFam" id="3.40.50.720:FF:000084">
    <property type="entry name" value="Short-chain dehydrogenase reductase"/>
    <property type="match status" value="1"/>
</dbReference>
<name>A0A1U9ZZN3_9ACTN</name>
<dbReference type="EMBL" id="CP017717">
    <property type="protein sequence ID" value="AQZ63389.1"/>
    <property type="molecule type" value="Genomic_DNA"/>
</dbReference>
<dbReference type="STRING" id="1909395.BKM31_19695"/>
<sequence>MAADRTRNAVVTGAGKGIGLAVAAALRDEGYQVVAGARNIGDEIRRITPFAVSVDLSTPDGPGRLIDTAMAELGGIDLLVNNVAGTTGPHPGGFLSVSDDDWRHALDLTLFSAIRASRAALPGIVERRGHIINIGSVNARRPAPHLVDISAAKAALANLGKALAEEFGPRGVRVNTISPGPVRTAVWTEPGSTGDVLASRAGISREELLTTLPTTFGMSTGQITEPAEIAALVVFLASGRAPNINGSDLVIDGGLRKEL</sequence>
<organism evidence="3 4">
    <name type="scientific">[Actinomadura] parvosata subsp. kistnae</name>
    <dbReference type="NCBI Taxonomy" id="1909395"/>
    <lineage>
        <taxon>Bacteria</taxon>
        <taxon>Bacillati</taxon>
        <taxon>Actinomycetota</taxon>
        <taxon>Actinomycetes</taxon>
        <taxon>Streptosporangiales</taxon>
        <taxon>Streptosporangiaceae</taxon>
        <taxon>Nonomuraea</taxon>
    </lineage>
</organism>
<dbReference type="InterPro" id="IPR002347">
    <property type="entry name" value="SDR_fam"/>
</dbReference>
<keyword evidence="4" id="KW-1185">Reference proteome</keyword>
<dbReference type="Pfam" id="PF13561">
    <property type="entry name" value="adh_short_C2"/>
    <property type="match status" value="1"/>
</dbReference>
<dbReference type="PANTHER" id="PTHR42879">
    <property type="entry name" value="3-OXOACYL-(ACYL-CARRIER-PROTEIN) REDUCTASE"/>
    <property type="match status" value="1"/>
</dbReference>
<reference evidence="4" key="1">
    <citation type="journal article" date="2017" name="Med. Chem. Commun.">
        <title>Nonomuraea sp. ATCC 55076 harbours the largest actinomycete chromosome to date and the kistamicin biosynthetic gene cluster.</title>
        <authorList>
            <person name="Nazari B."/>
            <person name="Forneris C.C."/>
            <person name="Gibson M.I."/>
            <person name="Moon K."/>
            <person name="Schramma K.R."/>
            <person name="Seyedsayamdost M.R."/>
        </authorList>
    </citation>
    <scope>NUCLEOTIDE SEQUENCE [LARGE SCALE GENOMIC DNA]</scope>
    <source>
        <strain evidence="4">ATCC 55076</strain>
    </source>
</reference>
<dbReference type="RefSeq" id="WP_080039566.1">
    <property type="nucleotide sequence ID" value="NZ_CP017717.1"/>
</dbReference>
<gene>
    <name evidence="3" type="ORF">BKM31_19695</name>
</gene>
<protein>
    <submittedName>
        <fullName evidence="3">3-oxoacyl-ACP reductase</fullName>
    </submittedName>
</protein>
<dbReference type="InterPro" id="IPR036291">
    <property type="entry name" value="NAD(P)-bd_dom_sf"/>
</dbReference>
<dbReference type="OrthoDB" id="8959163at2"/>
<comment type="similarity">
    <text evidence="1">Belongs to the short-chain dehydrogenases/reductases (SDR) family.</text>
</comment>
<dbReference type="InterPro" id="IPR050259">
    <property type="entry name" value="SDR"/>
</dbReference>
<proteinExistence type="inferred from homology"/>
<evidence type="ECO:0000313" key="3">
    <source>
        <dbReference type="EMBL" id="AQZ63389.1"/>
    </source>
</evidence>
<dbReference type="SUPFAM" id="SSF51735">
    <property type="entry name" value="NAD(P)-binding Rossmann-fold domains"/>
    <property type="match status" value="1"/>
</dbReference>